<dbReference type="EMBL" id="JAERRF010000010">
    <property type="protein sequence ID" value="MBL1098664.1"/>
    <property type="molecule type" value="Genomic_DNA"/>
</dbReference>
<feature type="compositionally biased region" description="Low complexity" evidence="1">
    <location>
        <begin position="15"/>
        <end position="80"/>
    </location>
</feature>
<gene>
    <name evidence="2" type="ORF">JK363_18755</name>
</gene>
<accession>A0ABS1NFB4</accession>
<evidence type="ECO:0000313" key="2">
    <source>
        <dbReference type="EMBL" id="MBL1098664.1"/>
    </source>
</evidence>
<name>A0ABS1NFB4_9ACTN</name>
<protein>
    <submittedName>
        <fullName evidence="2">Uncharacterized protein</fullName>
    </submittedName>
</protein>
<sequence length="206" mass="20372">MDVRSVTTPTSSRRGGSPAKAAAGTGGTPAKARAAPQSTQTRTAGTATRTGTTAKSATGGSRAKTTTAAAGKKTAQPAKAAKGKAAKGKAEKTAKRSQTAKAAKGMTTERSDGQRSVTVTVPTLKTMGHATTHAAGGAAHAAMMPFTVARRVLPAKGGLPLYAGLGVLGAVEVLEWPVAVGIGVGYAVLRRGGVMAPPSETRKAAA</sequence>
<feature type="compositionally biased region" description="Polar residues" evidence="1">
    <location>
        <begin position="1"/>
        <end position="14"/>
    </location>
</feature>
<reference evidence="2 3" key="1">
    <citation type="submission" date="2021-01" db="EMBL/GenBank/DDBJ databases">
        <title>WGS of actinomycetes isolated from Thailand.</title>
        <authorList>
            <person name="Thawai C."/>
        </authorList>
    </citation>
    <scope>NUCLEOTIDE SEQUENCE [LARGE SCALE GENOMIC DNA]</scope>
    <source>
        <strain evidence="2 3">CA1R205</strain>
    </source>
</reference>
<evidence type="ECO:0000256" key="1">
    <source>
        <dbReference type="SAM" id="MobiDB-lite"/>
    </source>
</evidence>
<keyword evidence="3" id="KW-1185">Reference proteome</keyword>
<comment type="caution">
    <text evidence="2">The sequence shown here is derived from an EMBL/GenBank/DDBJ whole genome shotgun (WGS) entry which is preliminary data.</text>
</comment>
<feature type="region of interest" description="Disordered" evidence="1">
    <location>
        <begin position="1"/>
        <end position="116"/>
    </location>
</feature>
<organism evidence="2 3">
    <name type="scientific">Streptomyces coffeae</name>
    <dbReference type="NCBI Taxonomy" id="621382"/>
    <lineage>
        <taxon>Bacteria</taxon>
        <taxon>Bacillati</taxon>
        <taxon>Actinomycetota</taxon>
        <taxon>Actinomycetes</taxon>
        <taxon>Kitasatosporales</taxon>
        <taxon>Streptomycetaceae</taxon>
        <taxon>Streptomyces</taxon>
    </lineage>
</organism>
<evidence type="ECO:0000313" key="3">
    <source>
        <dbReference type="Proteomes" id="UP000634229"/>
    </source>
</evidence>
<dbReference type="RefSeq" id="WP_201876348.1">
    <property type="nucleotide sequence ID" value="NZ_JAERRF010000010.1"/>
</dbReference>
<proteinExistence type="predicted"/>
<dbReference type="Proteomes" id="UP000634229">
    <property type="component" value="Unassembled WGS sequence"/>
</dbReference>